<dbReference type="AlphaFoldDB" id="A0A177DLZ4"/>
<organism evidence="1 2">
    <name type="scientific">Alternaria alternata</name>
    <name type="common">Alternaria rot fungus</name>
    <name type="synonym">Torula alternata</name>
    <dbReference type="NCBI Taxonomy" id="5599"/>
    <lineage>
        <taxon>Eukaryota</taxon>
        <taxon>Fungi</taxon>
        <taxon>Dikarya</taxon>
        <taxon>Ascomycota</taxon>
        <taxon>Pezizomycotina</taxon>
        <taxon>Dothideomycetes</taxon>
        <taxon>Pleosporomycetidae</taxon>
        <taxon>Pleosporales</taxon>
        <taxon>Pleosporineae</taxon>
        <taxon>Pleosporaceae</taxon>
        <taxon>Alternaria</taxon>
        <taxon>Alternaria sect. Alternaria</taxon>
        <taxon>Alternaria alternata complex</taxon>
    </lineage>
</organism>
<dbReference type="RefSeq" id="XP_018385937.1">
    <property type="nucleotide sequence ID" value="XM_018532600.1"/>
</dbReference>
<accession>A0A177DLZ4</accession>
<dbReference type="GeneID" id="29118194"/>
<name>A0A177DLZ4_ALTAL</name>
<dbReference type="Proteomes" id="UP000077248">
    <property type="component" value="Unassembled WGS sequence"/>
</dbReference>
<dbReference type="KEGG" id="aalt:CC77DRAFT_64504"/>
<proteinExistence type="predicted"/>
<evidence type="ECO:0000313" key="2">
    <source>
        <dbReference type="Proteomes" id="UP000077248"/>
    </source>
</evidence>
<dbReference type="EMBL" id="KV441478">
    <property type="protein sequence ID" value="OAG20516.1"/>
    <property type="molecule type" value="Genomic_DNA"/>
</dbReference>
<dbReference type="VEuPathDB" id="FungiDB:CC77DRAFT_64504"/>
<reference evidence="1 2" key="1">
    <citation type="submission" date="2016-05" db="EMBL/GenBank/DDBJ databases">
        <title>Comparative analysis of secretome profiles of manganese(II)-oxidizing ascomycete fungi.</title>
        <authorList>
            <consortium name="DOE Joint Genome Institute"/>
            <person name="Zeiner C.A."/>
            <person name="Purvine S.O."/>
            <person name="Zink E.M."/>
            <person name="Wu S."/>
            <person name="Pasa-Tolic L."/>
            <person name="Chaput D.L."/>
            <person name="Haridas S."/>
            <person name="Grigoriev I.V."/>
            <person name="Santelli C.M."/>
            <person name="Hansel C.M."/>
        </authorList>
    </citation>
    <scope>NUCLEOTIDE SEQUENCE [LARGE SCALE GENOMIC DNA]</scope>
    <source>
        <strain evidence="1 2">SRC1lrK2f</strain>
    </source>
</reference>
<evidence type="ECO:0000313" key="1">
    <source>
        <dbReference type="EMBL" id="OAG20516.1"/>
    </source>
</evidence>
<protein>
    <submittedName>
        <fullName evidence="1">Uncharacterized protein</fullName>
    </submittedName>
</protein>
<keyword evidence="2" id="KW-1185">Reference proteome</keyword>
<gene>
    <name evidence="1" type="ORF">CC77DRAFT_64504</name>
</gene>
<sequence>MSPCIRATTSICTTLSSSVSTMIVTSVLTISLHGWLVRSATVYSRDIYIDFDVNQVENLTSQKRKSDRKWGTQFQNLVKLLTSFVSVFDDIAFHDGPTFLPFRRTFQLLTPT</sequence>